<dbReference type="PRINTS" id="PR01233">
    <property type="entry name" value="JOSEPHIN"/>
</dbReference>
<organism evidence="13 14">
    <name type="scientific">Armadillidium nasatum</name>
    <dbReference type="NCBI Taxonomy" id="96803"/>
    <lineage>
        <taxon>Eukaryota</taxon>
        <taxon>Metazoa</taxon>
        <taxon>Ecdysozoa</taxon>
        <taxon>Arthropoda</taxon>
        <taxon>Crustacea</taxon>
        <taxon>Multicrustacea</taxon>
        <taxon>Malacostraca</taxon>
        <taxon>Eumalacostraca</taxon>
        <taxon>Peracarida</taxon>
        <taxon>Isopoda</taxon>
        <taxon>Oniscidea</taxon>
        <taxon>Crinocheta</taxon>
        <taxon>Armadillidiidae</taxon>
        <taxon>Armadillidium</taxon>
    </lineage>
</organism>
<dbReference type="OrthoDB" id="10063692at2759"/>
<dbReference type="GO" id="GO:0006508">
    <property type="term" value="P:proteolysis"/>
    <property type="evidence" value="ECO:0007669"/>
    <property type="project" value="UniProtKB-KW"/>
</dbReference>
<dbReference type="Pfam" id="PF02099">
    <property type="entry name" value="Josephin"/>
    <property type="match status" value="1"/>
</dbReference>
<evidence type="ECO:0000256" key="11">
    <source>
        <dbReference type="PROSITE-ProRule" id="PRU00331"/>
    </source>
</evidence>
<evidence type="ECO:0000256" key="5">
    <source>
        <dbReference type="ARBA" id="ARBA00022786"/>
    </source>
</evidence>
<keyword evidence="6" id="KW-0378">Hydrolase</keyword>
<dbReference type="PANTHER" id="PTHR14159:SF0">
    <property type="entry name" value="ATAXIN-3-RELATED"/>
    <property type="match status" value="1"/>
</dbReference>
<feature type="domain" description="Josephin" evidence="12">
    <location>
        <begin position="22"/>
        <end position="86"/>
    </location>
</feature>
<keyword evidence="10" id="KW-0539">Nucleus</keyword>
<accession>A0A5N5T5Y4</accession>
<dbReference type="AlphaFoldDB" id="A0A5N5T5Y4"/>
<dbReference type="InterPro" id="IPR006155">
    <property type="entry name" value="Josephin"/>
</dbReference>
<evidence type="ECO:0000256" key="9">
    <source>
        <dbReference type="ARBA" id="ARBA00023163"/>
    </source>
</evidence>
<dbReference type="EMBL" id="SEYY01009978">
    <property type="protein sequence ID" value="KAB7501657.1"/>
    <property type="molecule type" value="Genomic_DNA"/>
</dbReference>
<evidence type="ECO:0000256" key="6">
    <source>
        <dbReference type="ARBA" id="ARBA00022801"/>
    </source>
</evidence>
<dbReference type="PANTHER" id="PTHR14159">
    <property type="entry name" value="ATAXIN-3-RELATED"/>
    <property type="match status" value="1"/>
</dbReference>
<evidence type="ECO:0000256" key="4">
    <source>
        <dbReference type="ARBA" id="ARBA00022670"/>
    </source>
</evidence>
<name>A0A5N5T5Y4_9CRUS</name>
<keyword evidence="7" id="KW-0788">Thiol protease</keyword>
<protein>
    <recommendedName>
        <fullName evidence="3">ubiquitinyl hydrolase 1</fullName>
        <ecNumber evidence="3">3.4.19.12</ecNumber>
    </recommendedName>
</protein>
<evidence type="ECO:0000256" key="10">
    <source>
        <dbReference type="ARBA" id="ARBA00023242"/>
    </source>
</evidence>
<evidence type="ECO:0000313" key="13">
    <source>
        <dbReference type="EMBL" id="KAB7501657.1"/>
    </source>
</evidence>
<dbReference type="InterPro" id="IPR033865">
    <property type="entry name" value="Ataxin-3"/>
</dbReference>
<keyword evidence="14" id="KW-1185">Reference proteome</keyword>
<evidence type="ECO:0000256" key="3">
    <source>
        <dbReference type="ARBA" id="ARBA00012759"/>
    </source>
</evidence>
<keyword evidence="5" id="KW-0833">Ubl conjugation pathway</keyword>
<comment type="catalytic activity">
    <reaction evidence="1">
        <text>Thiol-dependent hydrolysis of ester, thioester, amide, peptide and isopeptide bonds formed by the C-terminal Gly of ubiquitin (a 76-residue protein attached to proteins as an intracellular targeting signal).</text>
        <dbReference type="EC" id="3.4.19.12"/>
    </reaction>
</comment>
<dbReference type="Proteomes" id="UP000326759">
    <property type="component" value="Unassembled WGS sequence"/>
</dbReference>
<reference evidence="13 14" key="1">
    <citation type="journal article" date="2019" name="PLoS Biol.">
        <title>Sex chromosomes control vertical transmission of feminizing Wolbachia symbionts in an isopod.</title>
        <authorList>
            <person name="Becking T."/>
            <person name="Chebbi M.A."/>
            <person name="Giraud I."/>
            <person name="Moumen B."/>
            <person name="Laverre T."/>
            <person name="Caubet Y."/>
            <person name="Peccoud J."/>
            <person name="Gilbert C."/>
            <person name="Cordaux R."/>
        </authorList>
    </citation>
    <scope>NUCLEOTIDE SEQUENCE [LARGE SCALE GENOMIC DNA]</scope>
    <source>
        <strain evidence="13">ANa2</strain>
        <tissue evidence="13">Whole body excluding digestive tract and cuticle</tissue>
    </source>
</reference>
<gene>
    <name evidence="13" type="ORF">Anas_06969</name>
</gene>
<evidence type="ECO:0000256" key="8">
    <source>
        <dbReference type="ARBA" id="ARBA00023015"/>
    </source>
</evidence>
<dbReference type="PROSITE" id="PS50957">
    <property type="entry name" value="JOSEPHIN"/>
    <property type="match status" value="1"/>
</dbReference>
<sequence length="86" mass="10076">MNMVSFCSINTKISVYHKFRAMNYIYHEKQEGSLCGQHCLNNLLQDQYFSAVELAEIAQQMDQEETRRMAELGTNTSEFRQFLEVS</sequence>
<dbReference type="Gene3D" id="1.10.287.10">
    <property type="entry name" value="S15/NS1, RNA-binding"/>
    <property type="match status" value="1"/>
</dbReference>
<comment type="caution">
    <text evidence="11">Lacks conserved residue(s) required for the propagation of feature annotation.</text>
</comment>
<dbReference type="GO" id="GO:0005634">
    <property type="term" value="C:nucleus"/>
    <property type="evidence" value="ECO:0007669"/>
    <property type="project" value="UniProtKB-SubCell"/>
</dbReference>
<proteinExistence type="predicted"/>
<evidence type="ECO:0000256" key="2">
    <source>
        <dbReference type="ARBA" id="ARBA00004123"/>
    </source>
</evidence>
<comment type="caution">
    <text evidence="13">The sequence shown here is derived from an EMBL/GenBank/DDBJ whole genome shotgun (WGS) entry which is preliminary data.</text>
</comment>
<evidence type="ECO:0000256" key="1">
    <source>
        <dbReference type="ARBA" id="ARBA00000707"/>
    </source>
</evidence>
<dbReference type="GO" id="GO:0016579">
    <property type="term" value="P:protein deubiquitination"/>
    <property type="evidence" value="ECO:0007669"/>
    <property type="project" value="InterPro"/>
</dbReference>
<evidence type="ECO:0000256" key="7">
    <source>
        <dbReference type="ARBA" id="ARBA00022807"/>
    </source>
</evidence>
<comment type="subcellular location">
    <subcellularLocation>
        <location evidence="2">Nucleus</location>
    </subcellularLocation>
</comment>
<keyword evidence="8" id="KW-0805">Transcription regulation</keyword>
<evidence type="ECO:0000259" key="12">
    <source>
        <dbReference type="PROSITE" id="PS50957"/>
    </source>
</evidence>
<dbReference type="GO" id="GO:0004843">
    <property type="term" value="F:cysteine-type deubiquitinase activity"/>
    <property type="evidence" value="ECO:0007669"/>
    <property type="project" value="UniProtKB-EC"/>
</dbReference>
<evidence type="ECO:0000313" key="14">
    <source>
        <dbReference type="Proteomes" id="UP000326759"/>
    </source>
</evidence>
<keyword evidence="4" id="KW-0645">Protease</keyword>
<keyword evidence="9" id="KW-0804">Transcription</keyword>
<dbReference type="EC" id="3.4.19.12" evidence="3"/>